<evidence type="ECO:0000313" key="3">
    <source>
        <dbReference type="Proteomes" id="UP000034112"/>
    </source>
</evidence>
<reference evidence="3" key="1">
    <citation type="journal article" date="2015" name="Genome Announc.">
        <title>Draft whole-genome sequence of the biocontrol agent Trichoderma harzianum T6776.</title>
        <authorList>
            <person name="Baroncelli R."/>
            <person name="Piaggeschi G."/>
            <person name="Fiorini L."/>
            <person name="Bertolini E."/>
            <person name="Zapparata A."/>
            <person name="Pe M.E."/>
            <person name="Sarrocco S."/>
            <person name="Vannacci G."/>
        </authorList>
    </citation>
    <scope>NUCLEOTIDE SEQUENCE [LARGE SCALE GENOMIC DNA]</scope>
    <source>
        <strain evidence="3">T6776</strain>
    </source>
</reference>
<evidence type="ECO:0008006" key="4">
    <source>
        <dbReference type="Google" id="ProtNLM"/>
    </source>
</evidence>
<dbReference type="Proteomes" id="UP000034112">
    <property type="component" value="Unassembled WGS sequence"/>
</dbReference>
<feature type="chain" id="PRO_5002529657" description="Apple domain-containing protein" evidence="1">
    <location>
        <begin position="20"/>
        <end position="284"/>
    </location>
</feature>
<keyword evidence="1" id="KW-0732">Signal</keyword>
<feature type="signal peptide" evidence="1">
    <location>
        <begin position="1"/>
        <end position="19"/>
    </location>
</feature>
<proteinExistence type="predicted"/>
<dbReference type="EMBL" id="JOKZ01000817">
    <property type="protein sequence ID" value="KKO96594.1"/>
    <property type="molecule type" value="Genomic_DNA"/>
</dbReference>
<comment type="caution">
    <text evidence="2">The sequence shown here is derived from an EMBL/GenBank/DDBJ whole genome shotgun (WGS) entry which is preliminary data.</text>
</comment>
<sequence length="284" mass="28850">MLPFAHVLLWSLVLVPSLAQTSPSLCGQTNTSKSQALSNCCPAFDKKTDTFPDGEAYSYHCDSSLKLTRYGGKAPLDPGTCAQACSKDENCVGASWDSTSSASCWFISIVKKDGSIALRHALPPLDCSSQISSAVSSASVSIQAAASSSCASKASYAVQSAQAAAETSCSSRITSAVDSASTAISGAVASAQSAAETSCSSRITSAVDSAITSGASMAISGAVASAQTACQSSIASLNSAASSNELSISAAVSQSAISAMVEHNKYNLLEITGWMFLARIFLLT</sequence>
<name>A0A0F9WVU9_TRIHA</name>
<gene>
    <name evidence="2" type="ORF">THAR02_11301</name>
</gene>
<accession>A0A0F9WVU9</accession>
<organism evidence="2 3">
    <name type="scientific">Trichoderma harzianum</name>
    <name type="common">Hypocrea lixii</name>
    <dbReference type="NCBI Taxonomy" id="5544"/>
    <lineage>
        <taxon>Eukaryota</taxon>
        <taxon>Fungi</taxon>
        <taxon>Dikarya</taxon>
        <taxon>Ascomycota</taxon>
        <taxon>Pezizomycotina</taxon>
        <taxon>Sordariomycetes</taxon>
        <taxon>Hypocreomycetidae</taxon>
        <taxon>Hypocreales</taxon>
        <taxon>Hypocreaceae</taxon>
        <taxon>Trichoderma</taxon>
    </lineage>
</organism>
<evidence type="ECO:0000313" key="2">
    <source>
        <dbReference type="EMBL" id="KKO96594.1"/>
    </source>
</evidence>
<dbReference type="AlphaFoldDB" id="A0A0F9WVU9"/>
<evidence type="ECO:0000256" key="1">
    <source>
        <dbReference type="SAM" id="SignalP"/>
    </source>
</evidence>
<protein>
    <recommendedName>
        <fullName evidence="4">Apple domain-containing protein</fullName>
    </recommendedName>
</protein>
<dbReference type="OMA" id="CWFISIV"/>